<proteinExistence type="predicted"/>
<protein>
    <submittedName>
        <fullName evidence="1">Uncharacterized protein</fullName>
    </submittedName>
</protein>
<sequence length="91" mass="9936">MYDTLQHLAMSRPSEIHTTTSLLFPYESLNNLAGYCETLTSYEPASPAPLPKHLSSRSPPLTFVSQASFDSTASTVGLLGQTHPVYTPTTY</sequence>
<name>A0A0P1BNF3_9BASI</name>
<keyword evidence="2" id="KW-1185">Reference proteome</keyword>
<reference evidence="1 2" key="1">
    <citation type="submission" date="2014-09" db="EMBL/GenBank/DDBJ databases">
        <authorList>
            <person name="Magalhaes I.L.F."/>
            <person name="Oliveira U."/>
            <person name="Santos F.R."/>
            <person name="Vidigal T.H.D.A."/>
            <person name="Brescovit A.D."/>
            <person name="Santos A.J."/>
        </authorList>
    </citation>
    <scope>NUCLEOTIDE SEQUENCE [LARGE SCALE GENOMIC DNA]</scope>
</reference>
<evidence type="ECO:0000313" key="2">
    <source>
        <dbReference type="Proteomes" id="UP000054845"/>
    </source>
</evidence>
<dbReference type="Proteomes" id="UP000054845">
    <property type="component" value="Unassembled WGS sequence"/>
</dbReference>
<dbReference type="EMBL" id="CCYA01000254">
    <property type="protein sequence ID" value="CEH17427.1"/>
    <property type="molecule type" value="Genomic_DNA"/>
</dbReference>
<accession>A0A0P1BNF3</accession>
<organism evidence="1 2">
    <name type="scientific">Ceraceosorus bombacis</name>
    <dbReference type="NCBI Taxonomy" id="401625"/>
    <lineage>
        <taxon>Eukaryota</taxon>
        <taxon>Fungi</taxon>
        <taxon>Dikarya</taxon>
        <taxon>Basidiomycota</taxon>
        <taxon>Ustilaginomycotina</taxon>
        <taxon>Exobasidiomycetes</taxon>
        <taxon>Ceraceosorales</taxon>
        <taxon>Ceraceosoraceae</taxon>
        <taxon>Ceraceosorus</taxon>
    </lineage>
</organism>
<evidence type="ECO:0000313" key="1">
    <source>
        <dbReference type="EMBL" id="CEH17427.1"/>
    </source>
</evidence>
<dbReference type="AlphaFoldDB" id="A0A0P1BNF3"/>